<keyword evidence="2" id="KW-0442">Lipid degradation</keyword>
<evidence type="ECO:0000313" key="5">
    <source>
        <dbReference type="Proteomes" id="UP001583280"/>
    </source>
</evidence>
<dbReference type="PANTHER" id="PTHR24185:SF1">
    <property type="entry name" value="CALCIUM-INDEPENDENT PHOSPHOLIPASE A2-GAMMA"/>
    <property type="match status" value="1"/>
</dbReference>
<feature type="region of interest" description="Disordered" evidence="3">
    <location>
        <begin position="206"/>
        <end position="236"/>
    </location>
</feature>
<dbReference type="Proteomes" id="UP001583280">
    <property type="component" value="Unassembled WGS sequence"/>
</dbReference>
<dbReference type="PANTHER" id="PTHR24185">
    <property type="entry name" value="CALCIUM-INDEPENDENT PHOSPHOLIPASE A2-GAMMA"/>
    <property type="match status" value="1"/>
</dbReference>
<evidence type="ECO:0000313" key="4">
    <source>
        <dbReference type="EMBL" id="KAL1887723.1"/>
    </source>
</evidence>
<feature type="compositionally biased region" description="Polar residues" evidence="3">
    <location>
        <begin position="222"/>
        <end position="236"/>
    </location>
</feature>
<organism evidence="4 5">
    <name type="scientific">Ceratocystis pirilliformis</name>
    <dbReference type="NCBI Taxonomy" id="259994"/>
    <lineage>
        <taxon>Eukaryota</taxon>
        <taxon>Fungi</taxon>
        <taxon>Dikarya</taxon>
        <taxon>Ascomycota</taxon>
        <taxon>Pezizomycotina</taxon>
        <taxon>Sordariomycetes</taxon>
        <taxon>Hypocreomycetidae</taxon>
        <taxon>Microascales</taxon>
        <taxon>Ceratocystidaceae</taxon>
        <taxon>Ceratocystis</taxon>
    </lineage>
</organism>
<gene>
    <name evidence="4" type="ORF">Cpir12675_006437</name>
</gene>
<protein>
    <submittedName>
        <fullName evidence="4">Uncharacterized protein</fullName>
    </submittedName>
</protein>
<reference evidence="4 5" key="1">
    <citation type="journal article" date="2024" name="IMA Fungus">
        <title>IMA Genome - F19 : A genome assembly and annotation guide to empower mycologists, including annotated draft genome sequences of Ceratocystis pirilliformis, Diaporthe australafricana, Fusarium ophioides, Paecilomyces lecythidis, and Sporothrix stenoceras.</title>
        <authorList>
            <person name="Aylward J."/>
            <person name="Wilson A.M."/>
            <person name="Visagie C.M."/>
            <person name="Spraker J."/>
            <person name="Barnes I."/>
            <person name="Buitendag C."/>
            <person name="Ceriani C."/>
            <person name="Del Mar Angel L."/>
            <person name="du Plessis D."/>
            <person name="Fuchs T."/>
            <person name="Gasser K."/>
            <person name="Kramer D."/>
            <person name="Li W."/>
            <person name="Munsamy K."/>
            <person name="Piso A."/>
            <person name="Price J.L."/>
            <person name="Sonnekus B."/>
            <person name="Thomas C."/>
            <person name="van der Nest A."/>
            <person name="van Dijk A."/>
            <person name="van Heerden A."/>
            <person name="van Vuuren N."/>
            <person name="Yilmaz N."/>
            <person name="Duong T.A."/>
            <person name="van der Merwe N.A."/>
            <person name="Wingfield M.J."/>
            <person name="Wingfield B.D."/>
        </authorList>
    </citation>
    <scope>NUCLEOTIDE SEQUENCE [LARGE SCALE GENOMIC DNA]</scope>
    <source>
        <strain evidence="4 5">CMW 12675</strain>
    </source>
</reference>
<dbReference type="Gene3D" id="3.40.1090.10">
    <property type="entry name" value="Cytosolic phospholipase A2 catalytic domain"/>
    <property type="match status" value="1"/>
</dbReference>
<comment type="caution">
    <text evidence="4">The sequence shown here is derived from an EMBL/GenBank/DDBJ whole genome shotgun (WGS) entry which is preliminary data.</text>
</comment>
<keyword evidence="1" id="KW-0378">Hydrolase</keyword>
<accession>A0ABR3YHD2</accession>
<evidence type="ECO:0000256" key="3">
    <source>
        <dbReference type="SAM" id="MobiDB-lite"/>
    </source>
</evidence>
<keyword evidence="2" id="KW-0443">Lipid metabolism</keyword>
<keyword evidence="5" id="KW-1185">Reference proteome</keyword>
<proteinExistence type="predicted"/>
<name>A0ABR3YHD2_9PEZI</name>
<evidence type="ECO:0000256" key="2">
    <source>
        <dbReference type="ARBA" id="ARBA00022963"/>
    </source>
</evidence>
<sequence>METLPTLLTTYGISRSFAQCTVSEVAKAASAANNLSGSIKTGEDEEVFIDAQYGYNNPCEVLISETKRQFPDRELIILSIGTGVNDVVEIKDAGESLNLAFSRIATTSKQSDLRLKNIYGGSGVYHRFDVENGLRDSKSQSCQRVGSIAAHTRNYVQENETSIMEFVKAFTGARSSLLVQPRKEYGEHYMEKSRYCHCANNSIERSPSSVDYGENPRPRSPNHGQPQQKPPRTNWVNSCMGEKESRLKSWWSNTAGSKAQVKRMMNFLSPRKR</sequence>
<evidence type="ECO:0000256" key="1">
    <source>
        <dbReference type="ARBA" id="ARBA00022801"/>
    </source>
</evidence>
<dbReference type="EMBL" id="JAWDJO010000300">
    <property type="protein sequence ID" value="KAL1887723.1"/>
    <property type="molecule type" value="Genomic_DNA"/>
</dbReference>